<dbReference type="OrthoDB" id="9766847at2"/>
<evidence type="ECO:0000259" key="1">
    <source>
        <dbReference type="Pfam" id="PF00905"/>
    </source>
</evidence>
<feature type="domain" description="Penicillin-binding protein transpeptidase" evidence="1">
    <location>
        <begin position="157"/>
        <end position="481"/>
    </location>
</feature>
<keyword evidence="4" id="KW-1185">Reference proteome</keyword>
<dbReference type="AlphaFoldDB" id="A0A1I4WXT5"/>
<dbReference type="Proteomes" id="UP000199614">
    <property type="component" value="Unassembled WGS sequence"/>
</dbReference>
<evidence type="ECO:0000313" key="4">
    <source>
        <dbReference type="Proteomes" id="UP000199614"/>
    </source>
</evidence>
<evidence type="ECO:0000259" key="2">
    <source>
        <dbReference type="Pfam" id="PF21922"/>
    </source>
</evidence>
<dbReference type="GO" id="GO:0071555">
    <property type="term" value="P:cell wall organization"/>
    <property type="evidence" value="ECO:0007669"/>
    <property type="project" value="TreeGrafter"/>
</dbReference>
<protein>
    <submittedName>
        <fullName evidence="3">Peptidoglycan glycosyltransferase</fullName>
    </submittedName>
</protein>
<dbReference type="GO" id="GO:0008658">
    <property type="term" value="F:penicillin binding"/>
    <property type="evidence" value="ECO:0007669"/>
    <property type="project" value="InterPro"/>
</dbReference>
<dbReference type="Gene3D" id="3.90.1310.10">
    <property type="entry name" value="Penicillin-binding protein 2a (Domain 2)"/>
    <property type="match status" value="1"/>
</dbReference>
<accession>A0A1I4WXT5</accession>
<feature type="domain" description="Penicillin binding protein A dimerisation" evidence="2">
    <location>
        <begin position="52"/>
        <end position="134"/>
    </location>
</feature>
<dbReference type="GO" id="GO:0071972">
    <property type="term" value="F:peptidoglycan L,D-transpeptidase activity"/>
    <property type="evidence" value="ECO:0007669"/>
    <property type="project" value="TreeGrafter"/>
</dbReference>
<dbReference type="InterPro" id="IPR001460">
    <property type="entry name" value="PCN-bd_Tpept"/>
</dbReference>
<dbReference type="InterPro" id="IPR054120">
    <property type="entry name" value="PBPA_dimer"/>
</dbReference>
<dbReference type="EMBL" id="FOUY01000009">
    <property type="protein sequence ID" value="SFN17799.1"/>
    <property type="molecule type" value="Genomic_DNA"/>
</dbReference>
<keyword evidence="3" id="KW-0808">Transferase</keyword>
<sequence length="489" mass="51818">MNRPVRRVALAVMIMVVALLANITYVQVVMAGQYRDDPRNQRSQIDEYSRQRGQITADGQVLAQSVESDGRLRFARQYPEGPAFAPITGFLSTVYGKGALERSADDVLNGTDDRLFVRRLSDLITGRDPAGGNVLTTIDPEVQRVAYEGLESRGYTGAVVALEPQTGAILGMASTPSYDPNRLASPDPKDQQEAWKEYNNAELNPLTNRAISEIEPPGSTFKLVTTAAALQNGYTPESRLTAARNIQLADSTTTLENYNGTPCGSGDTASLREALARSCNTAFAQLGEELGADKLRAQAEAFGIGRSDLQIPMPVGASQVGPMSDVPSTQQSAIGQRDVRLTPMQLAMIGGSIANGGQTMAPHLIKEIQSATLDPVDTTEPDRMARSMPPDVAGTLTDLMLGSEERTQGGGKITGVRIASKTGTAEHGENPKSTPPHAWYVAFAPAEDPKVAVAVLVESGGDRGAEATGGSVAAPIGRSVIAEALRDAQ</sequence>
<dbReference type="PANTHER" id="PTHR30627">
    <property type="entry name" value="PEPTIDOGLYCAN D,D-TRANSPEPTIDASE"/>
    <property type="match status" value="1"/>
</dbReference>
<dbReference type="InterPro" id="IPR012338">
    <property type="entry name" value="Beta-lactam/transpept-like"/>
</dbReference>
<dbReference type="STRING" id="260086.SAMN05216207_1009141"/>
<dbReference type="PANTHER" id="PTHR30627:SF24">
    <property type="entry name" value="PENICILLIN-BINDING PROTEIN 4B"/>
    <property type="match status" value="1"/>
</dbReference>
<organism evidence="3 4">
    <name type="scientific">Pseudonocardia ammonioxydans</name>
    <dbReference type="NCBI Taxonomy" id="260086"/>
    <lineage>
        <taxon>Bacteria</taxon>
        <taxon>Bacillati</taxon>
        <taxon>Actinomycetota</taxon>
        <taxon>Actinomycetes</taxon>
        <taxon>Pseudonocardiales</taxon>
        <taxon>Pseudonocardiaceae</taxon>
        <taxon>Pseudonocardia</taxon>
    </lineage>
</organism>
<name>A0A1I4WXT5_PSUAM</name>
<dbReference type="Pfam" id="PF21922">
    <property type="entry name" value="PBP_dimer_2"/>
    <property type="match status" value="1"/>
</dbReference>
<dbReference type="SUPFAM" id="SSF56601">
    <property type="entry name" value="beta-lactamase/transpeptidase-like"/>
    <property type="match status" value="1"/>
</dbReference>
<dbReference type="GO" id="GO:0016740">
    <property type="term" value="F:transferase activity"/>
    <property type="evidence" value="ECO:0007669"/>
    <property type="project" value="UniProtKB-KW"/>
</dbReference>
<dbReference type="Pfam" id="PF00905">
    <property type="entry name" value="Transpeptidase"/>
    <property type="match status" value="1"/>
</dbReference>
<dbReference type="Gene3D" id="3.40.710.10">
    <property type="entry name" value="DD-peptidase/beta-lactamase superfamily"/>
    <property type="match status" value="1"/>
</dbReference>
<dbReference type="RefSeq" id="WP_093341287.1">
    <property type="nucleotide sequence ID" value="NZ_FOUY01000009.1"/>
</dbReference>
<proteinExistence type="predicted"/>
<gene>
    <name evidence="3" type="ORF">SAMN05216207_1009141</name>
</gene>
<evidence type="ECO:0000313" key="3">
    <source>
        <dbReference type="EMBL" id="SFN17799.1"/>
    </source>
</evidence>
<dbReference type="InterPro" id="IPR050515">
    <property type="entry name" value="Beta-lactam/transpept"/>
</dbReference>
<reference evidence="3 4" key="1">
    <citation type="submission" date="2016-10" db="EMBL/GenBank/DDBJ databases">
        <authorList>
            <person name="de Groot N.N."/>
        </authorList>
    </citation>
    <scope>NUCLEOTIDE SEQUENCE [LARGE SCALE GENOMIC DNA]</scope>
    <source>
        <strain evidence="3 4">CGMCC 4.1877</strain>
    </source>
</reference>
<dbReference type="GO" id="GO:0005886">
    <property type="term" value="C:plasma membrane"/>
    <property type="evidence" value="ECO:0007669"/>
    <property type="project" value="TreeGrafter"/>
</dbReference>